<comment type="subcellular location">
    <subcellularLocation>
        <location evidence="1">Membrane</location>
        <topology evidence="1">Multi-pass membrane protein</topology>
    </subcellularLocation>
</comment>
<evidence type="ECO:0000256" key="2">
    <source>
        <dbReference type="ARBA" id="ARBA00006840"/>
    </source>
</evidence>
<evidence type="ECO:0000256" key="5">
    <source>
        <dbReference type="ARBA" id="ARBA00023136"/>
    </source>
</evidence>
<keyword evidence="3 6" id="KW-0812">Transmembrane</keyword>
<evidence type="ECO:0000256" key="6">
    <source>
        <dbReference type="SAM" id="Phobius"/>
    </source>
</evidence>
<dbReference type="EMBL" id="JAGGNH010000056">
    <property type="protein sequence ID" value="KAJ0960857.1"/>
    <property type="molecule type" value="Genomic_DNA"/>
</dbReference>
<dbReference type="OrthoDB" id="1738864at2759"/>
<evidence type="ECO:0000256" key="3">
    <source>
        <dbReference type="ARBA" id="ARBA00022692"/>
    </source>
</evidence>
<comment type="caution">
    <text evidence="7">The sequence shown here is derived from an EMBL/GenBank/DDBJ whole genome shotgun (WGS) entry which is preliminary data.</text>
</comment>
<dbReference type="GO" id="GO:0016020">
    <property type="term" value="C:membrane"/>
    <property type="evidence" value="ECO:0007669"/>
    <property type="project" value="UniProtKB-SubCell"/>
</dbReference>
<organism evidence="7 8">
    <name type="scientific">Dioscorea zingiberensis</name>
    <dbReference type="NCBI Taxonomy" id="325984"/>
    <lineage>
        <taxon>Eukaryota</taxon>
        <taxon>Viridiplantae</taxon>
        <taxon>Streptophyta</taxon>
        <taxon>Embryophyta</taxon>
        <taxon>Tracheophyta</taxon>
        <taxon>Spermatophyta</taxon>
        <taxon>Magnoliopsida</taxon>
        <taxon>Liliopsida</taxon>
        <taxon>Dioscoreales</taxon>
        <taxon>Dioscoreaceae</taxon>
        <taxon>Dioscorea</taxon>
    </lineage>
</organism>
<accession>A0A9D5H2K5</accession>
<feature type="transmembrane region" description="Helical" evidence="6">
    <location>
        <begin position="45"/>
        <end position="65"/>
    </location>
</feature>
<keyword evidence="5 6" id="KW-0472">Membrane</keyword>
<protein>
    <submittedName>
        <fullName evidence="7">Uncharacterized protein</fullName>
    </submittedName>
</protein>
<gene>
    <name evidence="7" type="ORF">J5N97_001262</name>
</gene>
<evidence type="ECO:0000313" key="7">
    <source>
        <dbReference type="EMBL" id="KAJ0960857.1"/>
    </source>
</evidence>
<dbReference type="GO" id="GO:0009734">
    <property type="term" value="P:auxin-activated signaling pathway"/>
    <property type="evidence" value="ECO:0007669"/>
    <property type="project" value="InterPro"/>
</dbReference>
<dbReference type="InterPro" id="IPR018499">
    <property type="entry name" value="Tetraspanin/Peripherin"/>
</dbReference>
<dbReference type="Pfam" id="PF00335">
    <property type="entry name" value="Tetraspanin"/>
    <property type="match status" value="1"/>
</dbReference>
<dbReference type="InterPro" id="IPR044991">
    <property type="entry name" value="TET_plant"/>
</dbReference>
<evidence type="ECO:0000256" key="4">
    <source>
        <dbReference type="ARBA" id="ARBA00022989"/>
    </source>
</evidence>
<reference evidence="7 8" key="1">
    <citation type="journal article" date="2022" name="Hortic Res">
        <title>The genome of Dioscorea zingiberensis sheds light on the biosynthesis, origin and evolution of the medicinally important diosgenin saponins.</title>
        <authorList>
            <person name="Li Y."/>
            <person name="Tan C."/>
            <person name="Li Z."/>
            <person name="Guo J."/>
            <person name="Li S."/>
            <person name="Chen X."/>
            <person name="Wang C."/>
            <person name="Dai X."/>
            <person name="Yang H."/>
            <person name="Song W."/>
            <person name="Hou L."/>
            <person name="Xu J."/>
            <person name="Tong Z."/>
            <person name="Xu A."/>
            <person name="Yuan X."/>
            <person name="Wang W."/>
            <person name="Yang Q."/>
            <person name="Chen L."/>
            <person name="Sun Z."/>
            <person name="Wang K."/>
            <person name="Pan B."/>
            <person name="Chen J."/>
            <person name="Bao Y."/>
            <person name="Liu F."/>
            <person name="Qi X."/>
            <person name="Gang D.R."/>
            <person name="Wen J."/>
            <person name="Li J."/>
        </authorList>
    </citation>
    <scope>NUCLEOTIDE SEQUENCE [LARGE SCALE GENOMIC DNA]</scope>
    <source>
        <strain evidence="7">Dzin_1.0</strain>
    </source>
</reference>
<proteinExistence type="inferred from homology"/>
<evidence type="ECO:0000313" key="8">
    <source>
        <dbReference type="Proteomes" id="UP001085076"/>
    </source>
</evidence>
<comment type="similarity">
    <text evidence="2">Belongs to the tetraspanin (TM4SF) family.</text>
</comment>
<sequence length="162" mass="17516">MPTTSSTNFLAILNLLTFALSIPILSTGIYLAAHAITECEKFLQTPLIAIGILLMLTSLVGFVGASSKNVFLLWSGCCKPPTECGFIYRNPTVWDKPAGFSTSNSDCNAWQNDASILCYECQSCKAGVTENLKADLKRLPSLTSSFLPCSSLSTHNRLPCLQ</sequence>
<keyword evidence="8" id="KW-1185">Reference proteome</keyword>
<dbReference type="AlphaFoldDB" id="A0A9D5H2K5"/>
<name>A0A9D5H2K5_9LILI</name>
<feature type="transmembrane region" description="Helical" evidence="6">
    <location>
        <begin position="12"/>
        <end position="33"/>
    </location>
</feature>
<keyword evidence="4 6" id="KW-1133">Transmembrane helix</keyword>
<dbReference type="Proteomes" id="UP001085076">
    <property type="component" value="Unassembled WGS sequence"/>
</dbReference>
<dbReference type="PANTHER" id="PTHR32191">
    <property type="entry name" value="TETRASPANIN-8-RELATED"/>
    <property type="match status" value="1"/>
</dbReference>
<evidence type="ECO:0000256" key="1">
    <source>
        <dbReference type="ARBA" id="ARBA00004141"/>
    </source>
</evidence>